<dbReference type="GO" id="GO:0006355">
    <property type="term" value="P:regulation of DNA-templated transcription"/>
    <property type="evidence" value="ECO:0007669"/>
    <property type="project" value="InterPro"/>
</dbReference>
<accession>A0A2M7PNJ4</accession>
<keyword evidence="1" id="KW-0547">Nucleotide-binding</keyword>
<dbReference type="CDD" id="cd00130">
    <property type="entry name" value="PAS"/>
    <property type="match status" value="1"/>
</dbReference>
<dbReference type="SMART" id="SM00382">
    <property type="entry name" value="AAA"/>
    <property type="match status" value="1"/>
</dbReference>
<evidence type="ECO:0000259" key="7">
    <source>
        <dbReference type="PROSITE" id="PS50112"/>
    </source>
</evidence>
<dbReference type="InterPro" id="IPR027417">
    <property type="entry name" value="P-loop_NTPase"/>
</dbReference>
<dbReference type="SUPFAM" id="SSF52540">
    <property type="entry name" value="P-loop containing nucleoside triphosphate hydrolases"/>
    <property type="match status" value="1"/>
</dbReference>
<name>A0A2M7PNJ4_9BACT</name>
<dbReference type="GO" id="GO:0043565">
    <property type="term" value="F:sequence-specific DNA binding"/>
    <property type="evidence" value="ECO:0007669"/>
    <property type="project" value="InterPro"/>
</dbReference>
<dbReference type="CDD" id="cd00009">
    <property type="entry name" value="AAA"/>
    <property type="match status" value="1"/>
</dbReference>
<evidence type="ECO:0000256" key="2">
    <source>
        <dbReference type="ARBA" id="ARBA00022840"/>
    </source>
</evidence>
<dbReference type="GO" id="GO:0005524">
    <property type="term" value="F:ATP binding"/>
    <property type="evidence" value="ECO:0007669"/>
    <property type="project" value="UniProtKB-KW"/>
</dbReference>
<sequence>MILLPSSESFLEKMNKIKKAWKKFIENDEINTLIVRPIIADSWKRCKAADVDPYSKRPSTTLSDKEIEVLLERNRHLIEISWPILKMIGEMIRGSGFRVDLVDKDGYFLKIISDMEILEESKKLGSVIGANRSELIAGTNGIGIALSTGKPIQILGPEHYNIYHHNWTCSTAPIHDPSGNIIGAVNMSGNYRLLHKHTLGMVVGISNAIESALVTEKKVYELSTTNRFLKTIIESINDGLVILDKEGKITHLNSIAGGILGKEPPDAIGEPINKLIKTNFSLFDILNNRKGYLEKEITITPFGSKESFQYLLTEKLVEDYEGKSQGIMALFKEMRKVHRLVGGIIGAKARFNFSDIIGNNKKLKSAVNLAKTASVSSCKILIQGESGTGKEIFAQAIHNNSNRRDNPFIAINCAAIPRDLVESELFGYEEGAFTGAKRGGRPGKLELAEGGTLFLDEIESMPLESQPKLLRVLESNQLMKIGGNKIIPIDVRIISSTNQDLLLAVKKGNFREDLLYRINTITVDIPPLRERKDDIPILVKYICNKIGRRINKNNIEIDKKILEVLCEYNWPGNIRELENALESAIILSKNNKITIEVIPENIKPFKSNNLDIKEDREANSLIDIEKEVIFKVLKEVKGNITKASRVLGIDRSTLYRKIEKYKISK</sequence>
<dbReference type="PROSITE" id="PS00675">
    <property type="entry name" value="SIGMA54_INTERACT_1"/>
    <property type="match status" value="1"/>
</dbReference>
<feature type="domain" description="Sigma-54 factor interaction" evidence="6">
    <location>
        <begin position="356"/>
        <end position="586"/>
    </location>
</feature>
<dbReference type="InterPro" id="IPR035965">
    <property type="entry name" value="PAS-like_dom_sf"/>
</dbReference>
<keyword evidence="3" id="KW-0805">Transcription regulation</keyword>
<evidence type="ECO:0000256" key="5">
    <source>
        <dbReference type="ARBA" id="ARBA00023163"/>
    </source>
</evidence>
<dbReference type="PROSITE" id="PS50112">
    <property type="entry name" value="PAS"/>
    <property type="match status" value="1"/>
</dbReference>
<keyword evidence="4" id="KW-0238">DNA-binding</keyword>
<proteinExistence type="predicted"/>
<keyword evidence="5" id="KW-0804">Transcription</keyword>
<evidence type="ECO:0000256" key="1">
    <source>
        <dbReference type="ARBA" id="ARBA00022741"/>
    </source>
</evidence>
<evidence type="ECO:0000256" key="4">
    <source>
        <dbReference type="ARBA" id="ARBA00023125"/>
    </source>
</evidence>
<dbReference type="InterPro" id="IPR000014">
    <property type="entry name" value="PAS"/>
</dbReference>
<keyword evidence="2" id="KW-0067">ATP-binding</keyword>
<dbReference type="InterPro" id="IPR009057">
    <property type="entry name" value="Homeodomain-like_sf"/>
</dbReference>
<evidence type="ECO:0000313" key="11">
    <source>
        <dbReference type="Proteomes" id="UP000230646"/>
    </source>
</evidence>
<evidence type="ECO:0000259" key="6">
    <source>
        <dbReference type="PROSITE" id="PS50045"/>
    </source>
</evidence>
<comment type="caution">
    <text evidence="8">The sequence shown here is derived from an EMBL/GenBank/DDBJ whole genome shotgun (WGS) entry which is preliminary data.</text>
</comment>
<dbReference type="SMART" id="SM00091">
    <property type="entry name" value="PAS"/>
    <property type="match status" value="1"/>
</dbReference>
<dbReference type="EMBL" id="PFKO01000252">
    <property type="protein sequence ID" value="PIY32188.1"/>
    <property type="molecule type" value="Genomic_DNA"/>
</dbReference>
<dbReference type="Gene3D" id="1.10.10.60">
    <property type="entry name" value="Homeodomain-like"/>
    <property type="match status" value="1"/>
</dbReference>
<dbReference type="PANTHER" id="PTHR32071">
    <property type="entry name" value="TRANSCRIPTIONAL REGULATORY PROTEIN"/>
    <property type="match status" value="1"/>
</dbReference>
<protein>
    <submittedName>
        <fullName evidence="8">Sigma-54-dependent Fis family transcriptional regulator</fullName>
    </submittedName>
</protein>
<evidence type="ECO:0000313" key="8">
    <source>
        <dbReference type="EMBL" id="PIY32188.1"/>
    </source>
</evidence>
<dbReference type="PROSITE" id="PS00688">
    <property type="entry name" value="SIGMA54_INTERACT_3"/>
    <property type="match status" value="1"/>
</dbReference>
<dbReference type="InterPro" id="IPR002197">
    <property type="entry name" value="HTH_Fis"/>
</dbReference>
<dbReference type="Gene3D" id="3.30.450.40">
    <property type="match status" value="1"/>
</dbReference>
<dbReference type="Gene3D" id="3.40.50.300">
    <property type="entry name" value="P-loop containing nucleotide triphosphate hydrolases"/>
    <property type="match status" value="1"/>
</dbReference>
<dbReference type="InterPro" id="IPR002078">
    <property type="entry name" value="Sigma_54_int"/>
</dbReference>
<dbReference type="InterPro" id="IPR025943">
    <property type="entry name" value="Sigma_54_int_dom_ATP-bd_2"/>
</dbReference>
<dbReference type="Proteomes" id="UP000228560">
    <property type="component" value="Unassembled WGS sequence"/>
</dbReference>
<evidence type="ECO:0000313" key="9">
    <source>
        <dbReference type="EMBL" id="PJB56803.1"/>
    </source>
</evidence>
<dbReference type="InterPro" id="IPR025944">
    <property type="entry name" value="Sigma_54_int_dom_CS"/>
</dbReference>
<dbReference type="InterPro" id="IPR058031">
    <property type="entry name" value="AAA_lid_NorR"/>
</dbReference>
<feature type="domain" description="PAS" evidence="7">
    <location>
        <begin position="225"/>
        <end position="270"/>
    </location>
</feature>
<dbReference type="PRINTS" id="PR01590">
    <property type="entry name" value="HTHFIS"/>
</dbReference>
<gene>
    <name evidence="9" type="ORF">CO097_04420</name>
    <name evidence="8" type="ORF">COZ07_06565</name>
</gene>
<dbReference type="PROSITE" id="PS50045">
    <property type="entry name" value="SIGMA54_INTERACT_4"/>
    <property type="match status" value="1"/>
</dbReference>
<evidence type="ECO:0000256" key="3">
    <source>
        <dbReference type="ARBA" id="ARBA00023015"/>
    </source>
</evidence>
<accession>A0A2M8CCK9</accession>
<dbReference type="InterPro" id="IPR025662">
    <property type="entry name" value="Sigma_54_int_dom_ATP-bd_1"/>
</dbReference>
<dbReference type="AlphaFoldDB" id="A0A2M7PNJ4"/>
<dbReference type="Pfam" id="PF02954">
    <property type="entry name" value="HTH_8"/>
    <property type="match status" value="1"/>
</dbReference>
<dbReference type="InterPro" id="IPR013767">
    <property type="entry name" value="PAS_fold"/>
</dbReference>
<dbReference type="Gene3D" id="1.10.8.60">
    <property type="match status" value="1"/>
</dbReference>
<dbReference type="Pfam" id="PF00158">
    <property type="entry name" value="Sigma54_activat"/>
    <property type="match status" value="1"/>
</dbReference>
<dbReference type="EMBL" id="PFTV01000106">
    <property type="protein sequence ID" value="PJB56803.1"/>
    <property type="molecule type" value="Genomic_DNA"/>
</dbReference>
<dbReference type="InterPro" id="IPR029016">
    <property type="entry name" value="GAF-like_dom_sf"/>
</dbReference>
<dbReference type="PROSITE" id="PS00676">
    <property type="entry name" value="SIGMA54_INTERACT_2"/>
    <property type="match status" value="1"/>
</dbReference>
<dbReference type="PANTHER" id="PTHR32071:SF57">
    <property type="entry name" value="C4-DICARBOXYLATE TRANSPORT TRANSCRIPTIONAL REGULATORY PROTEIN DCTD"/>
    <property type="match status" value="1"/>
</dbReference>
<organism evidence="8 11">
    <name type="scientific">Candidatus Infernicultor aquiphilus</name>
    <dbReference type="NCBI Taxonomy" id="1805029"/>
    <lineage>
        <taxon>Bacteria</taxon>
        <taxon>Pseudomonadati</taxon>
        <taxon>Atribacterota</taxon>
        <taxon>Candidatus Phoenicimicrobiia</taxon>
        <taxon>Candidatus Pheonicimicrobiales</taxon>
        <taxon>Candidatus Phoenicimicrobiaceae</taxon>
        <taxon>Candidatus Infernicultor</taxon>
    </lineage>
</organism>
<dbReference type="SUPFAM" id="SSF55785">
    <property type="entry name" value="PYP-like sensor domain (PAS domain)"/>
    <property type="match status" value="1"/>
</dbReference>
<dbReference type="Pfam" id="PF00989">
    <property type="entry name" value="PAS"/>
    <property type="match status" value="1"/>
</dbReference>
<dbReference type="InterPro" id="IPR003593">
    <property type="entry name" value="AAA+_ATPase"/>
</dbReference>
<dbReference type="Pfam" id="PF25601">
    <property type="entry name" value="AAA_lid_14"/>
    <property type="match status" value="1"/>
</dbReference>
<dbReference type="SUPFAM" id="SSF46689">
    <property type="entry name" value="Homeodomain-like"/>
    <property type="match status" value="1"/>
</dbReference>
<dbReference type="NCBIfam" id="TIGR00229">
    <property type="entry name" value="sensory_box"/>
    <property type="match status" value="1"/>
</dbReference>
<dbReference type="RefSeq" id="WP_406607800.1">
    <property type="nucleotide sequence ID" value="NZ_PFKO01000252.1"/>
</dbReference>
<dbReference type="FunFam" id="3.40.50.300:FF:000006">
    <property type="entry name" value="DNA-binding transcriptional regulator NtrC"/>
    <property type="match status" value="1"/>
</dbReference>
<dbReference type="Proteomes" id="UP000230646">
    <property type="component" value="Unassembled WGS sequence"/>
</dbReference>
<reference evidence="10 11" key="1">
    <citation type="submission" date="2017-09" db="EMBL/GenBank/DDBJ databases">
        <title>Depth-based differentiation of microbial function through sediment-hosted aquifers and enrichment of novel symbionts in the deep terrestrial subsurface.</title>
        <authorList>
            <person name="Probst A.J."/>
            <person name="Ladd B."/>
            <person name="Jarett J.K."/>
            <person name="Geller-Mcgrath D.E."/>
            <person name="Sieber C.M."/>
            <person name="Emerson J.B."/>
            <person name="Anantharaman K."/>
            <person name="Thomas B.C."/>
            <person name="Malmstrom R."/>
            <person name="Stieglmeier M."/>
            <person name="Klingl A."/>
            <person name="Woyke T."/>
            <person name="Ryan C.M."/>
            <person name="Banfield J.F."/>
        </authorList>
    </citation>
    <scope>NUCLEOTIDE SEQUENCE [LARGE SCALE GENOMIC DNA]</scope>
    <source>
        <strain evidence="8">CG_4_10_14_3_um_filter_34_13</strain>
        <strain evidence="9">CG_4_9_14_3_um_filter_33_16</strain>
    </source>
</reference>
<evidence type="ECO:0000313" key="10">
    <source>
        <dbReference type="Proteomes" id="UP000228560"/>
    </source>
</evidence>
<dbReference type="Gene3D" id="3.30.450.20">
    <property type="entry name" value="PAS domain"/>
    <property type="match status" value="1"/>
</dbReference>